<evidence type="ECO:0000313" key="11">
    <source>
        <dbReference type="Proteomes" id="UP000181936"/>
    </source>
</evidence>
<feature type="transmembrane region" description="Helical" evidence="9">
    <location>
        <begin position="878"/>
        <end position="899"/>
    </location>
</feature>
<dbReference type="AlphaFoldDB" id="A0A1L3MX06"/>
<keyword evidence="6 9" id="KW-0472">Membrane</keyword>
<evidence type="ECO:0000256" key="8">
    <source>
        <dbReference type="SAM" id="MobiDB-lite"/>
    </source>
</evidence>
<dbReference type="OrthoDB" id="4974788at2"/>
<sequence length="1050" mass="118783">MNQLVTILKLLLVIALIVVTPLVFFQTIGDNPFKVEKASAAQRIAIINEDMGTEEEGEQIQFGQDVAAILKENSAFEYTVVGRSAGENGLKNQKYDAVVYLPSNFSENVMTYNEENPVKTNFEYKVQSQLNSINKEKVVLELEKATKKVNQKISTLYWNYISVDMETIRQEFDEILQKEIAFQEAMKAFYQPSSKDLAGQIEEQRMMLASLQSSIQNTSERTPDQKSLLEGYEKSLASFVEFVEQYKEYQDNQQKVLADMQTEAILTVNQATQDQQPMFMQSKQLFDDEGNTFIENMKKLDTQMFNQTQTFGQLQEQRYSLVSKQLSEYETHQKKVLDFYQQLKDSTVLNNVEAKLAEYSESLSEAPEEPEEEAPKEEKEKKNQTKATLLAADTGQEGSPEESQEEEQPEDTDIPSGDDTEEEQPKNPEEEPSEPPTNPDTPEDTGFVNLEAERNELSAIIEEINKLKETLSTNTDQNSEEYLSALEGLGSVQDRIAVVAESLRDKESGGTNPLQEKLEELQELLTTTSEKVAGLELDKQNLEDLRDTLIEEKNDLIKEKNLLTEEKEALQQLYDDLFTQATKLEEELNLYKDYEANIKEEIERKEQSILASKALSETRKTRVNEFFSKEIKSKDLLDMMFYYSYLDRYEATLISMASIDQAKIDTLTNEALQQEANKIVEIKDDEDVVWTKLSEDLPSTKDALNTMEDQFTLFMAEYETSVNENQDILVKSLEGIQEDAQNILTQIQQPELKLSQAPPTSSVEGQQMVSGSEQITEQMDSMHTWLESVQESQSGIIDYTNELQGRISDVQADADKLNSKWASNVASTELIRDDVFSVLGNTFVDGQSNGYVYDFLTNPLKVSGDIPEETKSTTVQNIPPVVVLFIVLVCSLLVGYTSYYFQQPPAWIQAVLFTLLNLIVGFVISLFGLEIYPLREESAVEWTVFTILLLTVGSALVRVALSVHLLAGAFITVGLVIFYVTPLLALTTPNFSFQDPMSKVYMSIQYGTESLFTQAIVVLGLLLVGLGALQYFIGRSKMLQVEKGQEAYEA</sequence>
<evidence type="ECO:0000256" key="6">
    <source>
        <dbReference type="ARBA" id="ARBA00023136"/>
    </source>
</evidence>
<feature type="region of interest" description="Disordered" evidence="8">
    <location>
        <begin position="359"/>
        <end position="446"/>
    </location>
</feature>
<evidence type="ECO:0000256" key="9">
    <source>
        <dbReference type="SAM" id="Phobius"/>
    </source>
</evidence>
<feature type="transmembrane region" description="Helical" evidence="9">
    <location>
        <begin position="968"/>
        <end position="991"/>
    </location>
</feature>
<feature type="compositionally biased region" description="Acidic residues" evidence="8">
    <location>
        <begin position="366"/>
        <end position="375"/>
    </location>
</feature>
<name>A0A1L3MX06_9BACI</name>
<feature type="transmembrane region" description="Helical" evidence="9">
    <location>
        <begin position="1011"/>
        <end position="1033"/>
    </location>
</feature>
<dbReference type="InterPro" id="IPR023838">
    <property type="entry name" value="T7SS_EsaA"/>
</dbReference>
<evidence type="ECO:0000256" key="2">
    <source>
        <dbReference type="ARBA" id="ARBA00008338"/>
    </source>
</evidence>
<evidence type="ECO:0000313" key="10">
    <source>
        <dbReference type="EMBL" id="APH06875.1"/>
    </source>
</evidence>
<evidence type="ECO:0000256" key="7">
    <source>
        <dbReference type="SAM" id="Coils"/>
    </source>
</evidence>
<protein>
    <submittedName>
        <fullName evidence="10">Type VII secretion protein EsaA</fullName>
    </submittedName>
</protein>
<dbReference type="KEGG" id="bwh:A9C19_20580"/>
<feature type="transmembrane region" description="Helical" evidence="9">
    <location>
        <begin position="939"/>
        <end position="961"/>
    </location>
</feature>
<gene>
    <name evidence="10" type="ORF">A9C19_20580</name>
</gene>
<evidence type="ECO:0000256" key="1">
    <source>
        <dbReference type="ARBA" id="ARBA00004651"/>
    </source>
</evidence>
<keyword evidence="11" id="KW-1185">Reference proteome</keyword>
<dbReference type="Proteomes" id="UP000181936">
    <property type="component" value="Chromosome"/>
</dbReference>
<comment type="subcellular location">
    <subcellularLocation>
        <location evidence="1">Cell membrane</location>
        <topology evidence="1">Multi-pass membrane protein</topology>
    </subcellularLocation>
</comment>
<feature type="transmembrane region" description="Helical" evidence="9">
    <location>
        <begin position="906"/>
        <end position="927"/>
    </location>
</feature>
<dbReference type="InterPro" id="IPR051449">
    <property type="entry name" value="ABC-2_transporter_component"/>
</dbReference>
<keyword evidence="3" id="KW-1003">Cell membrane</keyword>
<accession>A0A1L3MX06</accession>
<dbReference type="RefSeq" id="WP_072581668.1">
    <property type="nucleotide sequence ID" value="NZ_CP016020.1"/>
</dbReference>
<proteinExistence type="inferred from homology"/>
<feature type="compositionally biased region" description="Acidic residues" evidence="8">
    <location>
        <begin position="399"/>
        <end position="422"/>
    </location>
</feature>
<dbReference type="PANTHER" id="PTHR30294">
    <property type="entry name" value="MEMBRANE COMPONENT OF ABC TRANSPORTER YHHJ-RELATED"/>
    <property type="match status" value="1"/>
</dbReference>
<evidence type="ECO:0000256" key="4">
    <source>
        <dbReference type="ARBA" id="ARBA00022692"/>
    </source>
</evidence>
<reference evidence="10 11" key="1">
    <citation type="journal article" date="2016" name="Sci. Rep.">
        <title>Complete genome sequence and transcriptomic analysis of a novel marine strain Bacillus weihaiensis reveals the mechanism of brown algae degradation.</title>
        <authorList>
            <person name="Zhu Y."/>
            <person name="Chen P."/>
            <person name="Bao Y."/>
            <person name="Men Y."/>
            <person name="Zeng Y."/>
            <person name="Yang J."/>
            <person name="Sun J."/>
            <person name="Sun Y."/>
        </authorList>
    </citation>
    <scope>NUCLEOTIDE SEQUENCE [LARGE SCALE GENOMIC DNA]</scope>
    <source>
        <strain evidence="10 11">Alg07</strain>
    </source>
</reference>
<keyword evidence="5 9" id="KW-1133">Transmembrane helix</keyword>
<dbReference type="STRING" id="1547283.A9C19_20580"/>
<feature type="coiled-coil region" evidence="7">
    <location>
        <begin position="518"/>
        <end position="604"/>
    </location>
</feature>
<evidence type="ECO:0000256" key="5">
    <source>
        <dbReference type="ARBA" id="ARBA00022989"/>
    </source>
</evidence>
<keyword evidence="7" id="KW-0175">Coiled coil</keyword>
<evidence type="ECO:0000256" key="3">
    <source>
        <dbReference type="ARBA" id="ARBA00022475"/>
    </source>
</evidence>
<organism evidence="10 11">
    <name type="scientific">Bacillus weihaiensis</name>
    <dbReference type="NCBI Taxonomy" id="1547283"/>
    <lineage>
        <taxon>Bacteria</taxon>
        <taxon>Bacillati</taxon>
        <taxon>Bacillota</taxon>
        <taxon>Bacilli</taxon>
        <taxon>Bacillales</taxon>
        <taxon>Bacillaceae</taxon>
        <taxon>Bacillus</taxon>
    </lineage>
</organism>
<dbReference type="PANTHER" id="PTHR30294:SF29">
    <property type="entry name" value="MULTIDRUG ABC TRANSPORTER PERMEASE YBHS-RELATED"/>
    <property type="match status" value="1"/>
</dbReference>
<dbReference type="Gene3D" id="3.40.1710.10">
    <property type="entry name" value="abc type-2 transporter like domain"/>
    <property type="match status" value="1"/>
</dbReference>
<comment type="similarity">
    <text evidence="2">Belongs to the EsaA family.</text>
</comment>
<dbReference type="NCBIfam" id="TIGR03929">
    <property type="entry name" value="T7_esaA_Nterm"/>
    <property type="match status" value="1"/>
</dbReference>
<dbReference type="GO" id="GO:0005886">
    <property type="term" value="C:plasma membrane"/>
    <property type="evidence" value="ECO:0007669"/>
    <property type="project" value="UniProtKB-SubCell"/>
</dbReference>
<dbReference type="EMBL" id="CP016020">
    <property type="protein sequence ID" value="APH06875.1"/>
    <property type="molecule type" value="Genomic_DNA"/>
</dbReference>
<keyword evidence="4 9" id="KW-0812">Transmembrane</keyword>